<gene>
    <name evidence="5" type="ORF">BVH74_07835</name>
</gene>
<dbReference type="Pfam" id="PF06808">
    <property type="entry name" value="DctM"/>
    <property type="match status" value="1"/>
</dbReference>
<feature type="transmembrane region" description="Helical" evidence="3">
    <location>
        <begin position="362"/>
        <end position="386"/>
    </location>
</feature>
<dbReference type="PANTHER" id="PTHR43849">
    <property type="entry name" value="BLL3936 PROTEIN"/>
    <property type="match status" value="1"/>
</dbReference>
<keyword evidence="3" id="KW-1133">Transmembrane helix</keyword>
<feature type="transmembrane region" description="Helical" evidence="3">
    <location>
        <begin position="74"/>
        <end position="91"/>
    </location>
</feature>
<proteinExistence type="predicted"/>
<feature type="transmembrane region" description="Helical" evidence="3">
    <location>
        <begin position="103"/>
        <end position="123"/>
    </location>
</feature>
<feature type="transmembrane region" description="Helical" evidence="3">
    <location>
        <begin position="273"/>
        <end position="295"/>
    </location>
</feature>
<dbReference type="STRING" id="1931241.BVH74_07835"/>
<feature type="transmembrane region" description="Helical" evidence="3">
    <location>
        <begin position="686"/>
        <end position="715"/>
    </location>
</feature>
<comment type="function">
    <text evidence="1">Part of the tripartite ATP-independent periplasmic (TRAP) transport system.</text>
</comment>
<protein>
    <submittedName>
        <fullName evidence="5">C4-dicarboxylate ABC transporter permease</fullName>
    </submittedName>
</protein>
<dbReference type="Proteomes" id="UP000243488">
    <property type="component" value="Chromosome"/>
</dbReference>
<dbReference type="GO" id="GO:0005886">
    <property type="term" value="C:plasma membrane"/>
    <property type="evidence" value="ECO:0007669"/>
    <property type="project" value="UniProtKB-SubCell"/>
</dbReference>
<dbReference type="NCBIfam" id="TIGR02123">
    <property type="entry name" value="TRAP_fused"/>
    <property type="match status" value="1"/>
</dbReference>
<dbReference type="KEGG" id="ppha:BVH74_07835"/>
<dbReference type="RefSeq" id="WP_080049517.1">
    <property type="nucleotide sequence ID" value="NZ_CP020100.1"/>
</dbReference>
<feature type="transmembrane region" description="Helical" evidence="3">
    <location>
        <begin position="560"/>
        <end position="579"/>
    </location>
</feature>
<evidence type="ECO:0000313" key="6">
    <source>
        <dbReference type="Proteomes" id="UP000243488"/>
    </source>
</evidence>
<dbReference type="InterPro" id="IPR011853">
    <property type="entry name" value="TRAP_DctM-Dct_fused"/>
</dbReference>
<dbReference type="InterPro" id="IPR010656">
    <property type="entry name" value="DctM"/>
</dbReference>
<keyword evidence="1" id="KW-1003">Cell membrane</keyword>
<feature type="transmembrane region" description="Helical" evidence="3">
    <location>
        <begin position="174"/>
        <end position="192"/>
    </location>
</feature>
<dbReference type="EMBL" id="CP020100">
    <property type="protein sequence ID" value="AQZ94664.1"/>
    <property type="molecule type" value="Genomic_DNA"/>
</dbReference>
<evidence type="ECO:0000256" key="3">
    <source>
        <dbReference type="SAM" id="Phobius"/>
    </source>
</evidence>
<keyword evidence="1" id="KW-0813">Transport</keyword>
<organism evidence="5 6">
    <name type="scientific">Halopseudomonas phragmitis</name>
    <dbReference type="NCBI Taxonomy" id="1931241"/>
    <lineage>
        <taxon>Bacteria</taxon>
        <taxon>Pseudomonadati</taxon>
        <taxon>Pseudomonadota</taxon>
        <taxon>Gammaproteobacteria</taxon>
        <taxon>Pseudomonadales</taxon>
        <taxon>Pseudomonadaceae</taxon>
        <taxon>Halopseudomonas</taxon>
    </lineage>
</organism>
<dbReference type="AlphaFoldDB" id="A0A1V0B4E6"/>
<feature type="transmembrane region" description="Helical" evidence="3">
    <location>
        <begin position="42"/>
        <end position="62"/>
    </location>
</feature>
<evidence type="ECO:0000313" key="5">
    <source>
        <dbReference type="EMBL" id="AQZ94664.1"/>
    </source>
</evidence>
<dbReference type="PANTHER" id="PTHR43849:SF2">
    <property type="entry name" value="BLL3936 PROTEIN"/>
    <property type="match status" value="1"/>
</dbReference>
<accession>A0A1V0B4E6</accession>
<reference evidence="5 6" key="1">
    <citation type="submission" date="2017-03" db="EMBL/GenBank/DDBJ databases">
        <title>Complete genome sequence of the novel DNRA strain Pseudomonas sp. S-6-2 isolated from Chinese polluted river sediment. Journal of Biotechnology.</title>
        <authorList>
            <person name="Li J."/>
            <person name="Xiang F."/>
            <person name="Wang L."/>
            <person name="Xi L."/>
            <person name="Liu J."/>
        </authorList>
    </citation>
    <scope>NUCLEOTIDE SEQUENCE [LARGE SCALE GENOMIC DNA]</scope>
    <source>
        <strain evidence="5 6">S-6-2</strain>
    </source>
</reference>
<feature type="transmembrane region" description="Helical" evidence="3">
    <location>
        <begin position="143"/>
        <end position="162"/>
    </location>
</feature>
<feature type="domain" description="TRAP C4-dicarboxylate transport system permease DctM subunit" evidence="4">
    <location>
        <begin position="217"/>
        <end position="647"/>
    </location>
</feature>
<evidence type="ECO:0000256" key="1">
    <source>
        <dbReference type="RuleBase" id="RU369079"/>
    </source>
</evidence>
<keyword evidence="3" id="KW-0472">Membrane</keyword>
<feature type="transmembrane region" description="Helical" evidence="3">
    <location>
        <begin position="440"/>
        <end position="458"/>
    </location>
</feature>
<comment type="subcellular location">
    <subcellularLocation>
        <location evidence="1">Cell inner membrane</location>
        <topology evidence="1">Multi-pass membrane protein</topology>
    </subcellularLocation>
</comment>
<evidence type="ECO:0000259" key="4">
    <source>
        <dbReference type="Pfam" id="PF06808"/>
    </source>
</evidence>
<feature type="transmembrane region" description="Helical" evidence="3">
    <location>
        <begin position="493"/>
        <end position="518"/>
    </location>
</feature>
<feature type="transmembrane region" description="Helical" evidence="3">
    <location>
        <begin position="530"/>
        <end position="553"/>
    </location>
</feature>
<sequence>MTQSTAHTPEDPRLSERPPAPVLVEGVDDEPVEGNRRMFHGWLLRAVALLAIAYSAFHLYVLNIAPMETWSFRIIHVAGALILGFLLFSGSRFSDSPARRQRWLDAAALLALLPALYALWQSFAMYLLLQDGAMRVPVEIEVWHYGWPLLAASAVGIVLGWLQCQRRSRFSLPDLVLIVCALASAGYFLVVFNSPMRMSTGTPFAPVGMTFAAVAGTALIMELTRRVAGLALVIIALLFVGYVFAGPHLPSFLGYPGLSLQRFFSQVYTDIGVLGPTTAVSSTYIILFIIFAAFLQASKVGDYFVNFAFAVAGRSRGGPAKVSIFASGLMGMINGTSAGNVVSTGSLTIPLMKKVGYNKKTAGAVEAAASTGGQIMPPIMGAGAFIMAEITGIPYTEIAIAAVIPAILYFASVYFMVDLEAAKTGMRGMRKDELPVLSKLLRQVYLFVPILILIVALFLGYSVIRAGTLATVAAAVVSWLSPNKMGLRGILRALELAGIMSIQIIVVCACAGVIVGVIALTGVGARFSSLLLGLADASQLLALVFAMLISIILGMGMPTTAAYAVAASVVAPGLIQLGIDPLTAHFFVFYFAVVSAITPPVALASFAAAGISGANPMQTSMASFKIGLAAFIVPFMFFYNGALLMNASYLAIAQALVTASIGVYLLSAGVQAWFLRQAANWPVRALLIGAAFLMIAGGLVTDLLGIGTAIAAFVLQRQFSRPAPLPQA</sequence>
<feature type="transmembrane region" description="Helical" evidence="3">
    <location>
        <begin position="626"/>
        <end position="645"/>
    </location>
</feature>
<keyword evidence="1" id="KW-0997">Cell inner membrane</keyword>
<name>A0A1V0B4E6_9GAMM</name>
<evidence type="ECO:0000256" key="2">
    <source>
        <dbReference type="SAM" id="MobiDB-lite"/>
    </source>
</evidence>
<feature type="region of interest" description="Disordered" evidence="2">
    <location>
        <begin position="1"/>
        <end position="20"/>
    </location>
</feature>
<feature type="transmembrane region" description="Helical" evidence="3">
    <location>
        <begin position="398"/>
        <end position="419"/>
    </location>
</feature>
<keyword evidence="6" id="KW-1185">Reference proteome</keyword>
<dbReference type="GO" id="GO:0022857">
    <property type="term" value="F:transmembrane transporter activity"/>
    <property type="evidence" value="ECO:0007669"/>
    <property type="project" value="UniProtKB-UniRule"/>
</dbReference>
<keyword evidence="3" id="KW-0812">Transmembrane</keyword>
<feature type="transmembrane region" description="Helical" evidence="3">
    <location>
        <begin position="585"/>
        <end position="614"/>
    </location>
</feature>
<feature type="transmembrane region" description="Helical" evidence="3">
    <location>
        <begin position="651"/>
        <end position="674"/>
    </location>
</feature>
<feature type="transmembrane region" description="Helical" evidence="3">
    <location>
        <begin position="204"/>
        <end position="223"/>
    </location>
</feature>
<feature type="transmembrane region" description="Helical" evidence="3">
    <location>
        <begin position="230"/>
        <end position="253"/>
    </location>
</feature>